<name>A0ABM1EN38_PRICU</name>
<feature type="compositionally biased region" description="Basic residues" evidence="1">
    <location>
        <begin position="409"/>
        <end position="420"/>
    </location>
</feature>
<sequence>MLDDIGGYKVDITGRIEIKSEDDITAPPIIVIFIFQGKDKMTTYWLVGKDGFHFKATLDACVYIPKKRAHTAVVDAFKLKLNIGIVNAKKKAAAAAAKAEAAENGQASDVGASAVRQGAPATLTKICESEPAPVADASSGVSAEPLSSEAGAPSGDDAAAARTPAPSGETRAVGEASPAGRKSGKKGKTKNGSVKTHASDAPARREGTASANDTTSRNTAGTASASDACGASVGDARPCDAADGPRTRTSESLGIELTHNNALNYVSNELHASTEHVTSPKHVPSTEQPGHPERAVVTAHSPPLLVAPSTTERGNAADADAVPRAALTHDAITCSDDDDGGEARPTSGGARRESANSVGGRDRTTLDTRPLTLTCSFSDAQVGEARAPSTGDGAASPRKESSAKEKSVKKTKKGSVKRASRKEASKKETGAKNDGEKTPSAMELGVKRTSAEETAAKESSTKEGSTKEGSTKEASTKEDNTKETSKVKLIVQEAGGAKETIPKKTTGEPIGPKKASMKEASTKEASAKEASVKEASLTELGLTDAGWRGESARVPSQASIISCRESGNSDILCECIELRSAADVAPGGGATISCSCGECSICARAALTFNGEMAAVRLMPPPLPPPRRHRTDAVTSLSARQTRSNGEAGGLLVGKATMEKQRQELLNGNGRWLFTDTSKQQPS</sequence>
<accession>A0ABM1EN38</accession>
<feature type="compositionally biased region" description="Low complexity" evidence="1">
    <location>
        <begin position="147"/>
        <end position="161"/>
    </location>
</feature>
<gene>
    <name evidence="3" type="primary">LOC106813877</name>
</gene>
<feature type="compositionally biased region" description="Basic and acidic residues" evidence="1">
    <location>
        <begin position="397"/>
        <end position="408"/>
    </location>
</feature>
<proteinExistence type="predicted"/>
<feature type="region of interest" description="Disordered" evidence="1">
    <location>
        <begin position="273"/>
        <end position="293"/>
    </location>
</feature>
<feature type="compositionally biased region" description="Polar residues" evidence="1">
    <location>
        <begin position="635"/>
        <end position="645"/>
    </location>
</feature>
<organism evidence="2 3">
    <name type="scientific">Priapulus caudatus</name>
    <name type="common">Priapulid worm</name>
    <dbReference type="NCBI Taxonomy" id="37621"/>
    <lineage>
        <taxon>Eukaryota</taxon>
        <taxon>Metazoa</taxon>
        <taxon>Ecdysozoa</taxon>
        <taxon>Scalidophora</taxon>
        <taxon>Priapulida</taxon>
        <taxon>Priapulimorpha</taxon>
        <taxon>Priapulimorphida</taxon>
        <taxon>Priapulidae</taxon>
        <taxon>Priapulus</taxon>
    </lineage>
</organism>
<dbReference type="GeneID" id="106813877"/>
<evidence type="ECO:0000256" key="1">
    <source>
        <dbReference type="SAM" id="MobiDB-lite"/>
    </source>
</evidence>
<feature type="compositionally biased region" description="Basic and acidic residues" evidence="1">
    <location>
        <begin position="516"/>
        <end position="532"/>
    </location>
</feature>
<evidence type="ECO:0000313" key="3">
    <source>
        <dbReference type="RefSeq" id="XP_014673609.1"/>
    </source>
</evidence>
<evidence type="ECO:0000313" key="2">
    <source>
        <dbReference type="Proteomes" id="UP000695022"/>
    </source>
</evidence>
<dbReference type="Proteomes" id="UP000695022">
    <property type="component" value="Unplaced"/>
</dbReference>
<feature type="compositionally biased region" description="Basic and acidic residues" evidence="1">
    <location>
        <begin position="421"/>
        <end position="437"/>
    </location>
</feature>
<feature type="region of interest" description="Disordered" evidence="1">
    <location>
        <begin position="635"/>
        <end position="655"/>
    </location>
</feature>
<keyword evidence="2" id="KW-1185">Reference proteome</keyword>
<feature type="compositionally biased region" description="Basic and acidic residues" evidence="1">
    <location>
        <begin position="445"/>
        <end position="486"/>
    </location>
</feature>
<feature type="region of interest" description="Disordered" evidence="1">
    <location>
        <begin position="134"/>
        <end position="251"/>
    </location>
</feature>
<feature type="compositionally biased region" description="Basic and acidic residues" evidence="1">
    <location>
        <begin position="237"/>
        <end position="249"/>
    </location>
</feature>
<feature type="region of interest" description="Disordered" evidence="1">
    <location>
        <begin position="329"/>
        <end position="535"/>
    </location>
</feature>
<protein>
    <submittedName>
        <fullName evidence="3">Protein starmaker-like</fullName>
    </submittedName>
</protein>
<feature type="compositionally biased region" description="Basic and acidic residues" evidence="1">
    <location>
        <begin position="350"/>
        <end position="366"/>
    </location>
</feature>
<dbReference type="RefSeq" id="XP_014673609.1">
    <property type="nucleotide sequence ID" value="XM_014818123.1"/>
</dbReference>
<reference evidence="3" key="1">
    <citation type="submission" date="2025-08" db="UniProtKB">
        <authorList>
            <consortium name="RefSeq"/>
        </authorList>
    </citation>
    <scope>IDENTIFICATION</scope>
</reference>
<feature type="compositionally biased region" description="Polar residues" evidence="1">
    <location>
        <begin position="209"/>
        <end position="225"/>
    </location>
</feature>